<evidence type="ECO:0000256" key="3">
    <source>
        <dbReference type="ARBA" id="ARBA00023125"/>
    </source>
</evidence>
<dbReference type="InterPro" id="IPR041490">
    <property type="entry name" value="KstR2_TetR_C"/>
</dbReference>
<dbReference type="InterPro" id="IPR036271">
    <property type="entry name" value="Tet_transcr_reg_TetR-rel_C_sf"/>
</dbReference>
<keyword evidence="2" id="KW-0805">Transcription regulation</keyword>
<evidence type="ECO:0000256" key="5">
    <source>
        <dbReference type="PROSITE-ProRule" id="PRU00335"/>
    </source>
</evidence>
<dbReference type="InterPro" id="IPR001647">
    <property type="entry name" value="HTH_TetR"/>
</dbReference>
<dbReference type="Pfam" id="PF17932">
    <property type="entry name" value="TetR_C_24"/>
    <property type="match status" value="1"/>
</dbReference>
<evidence type="ECO:0000313" key="8">
    <source>
        <dbReference type="Proteomes" id="UP000278886"/>
    </source>
</evidence>
<keyword evidence="8" id="KW-1185">Reference proteome</keyword>
<dbReference type="OrthoDB" id="3237195at2"/>
<name>A0A387B7D6_9MICO</name>
<protein>
    <submittedName>
        <fullName evidence="7">TetR/AcrR family transcriptional regulator</fullName>
    </submittedName>
</protein>
<accession>A0A387B7D6</accession>
<evidence type="ECO:0000313" key="7">
    <source>
        <dbReference type="EMBL" id="AYF98267.1"/>
    </source>
</evidence>
<dbReference type="PROSITE" id="PS50977">
    <property type="entry name" value="HTH_TETR_2"/>
    <property type="match status" value="1"/>
</dbReference>
<sequence length="192" mass="21788">MKDFNVRDQVARAAVELFAEKGYANTSVQEVVERAGVTKGAMYHYYRSKDDLLFGIYERMLTLQREHLDEIIARGLPTAETLRAACVDVVETSIDALPEGTVFFRSVHMLSPERQAEVTRRRREYNDAFAALVTRGQADGLYRDDIPTALLVANFFSDIHYLSNWYKPTGAETKTQVAEQITDLFLKGIRAT</sequence>
<dbReference type="Pfam" id="PF00440">
    <property type="entry name" value="TetR_N"/>
    <property type="match status" value="1"/>
</dbReference>
<dbReference type="Proteomes" id="UP000278886">
    <property type="component" value="Chromosome"/>
</dbReference>
<feature type="DNA-binding region" description="H-T-H motif" evidence="5">
    <location>
        <begin position="27"/>
        <end position="46"/>
    </location>
</feature>
<organism evidence="7 8">
    <name type="scientific">Protaetiibacter intestinalis</name>
    <dbReference type="NCBI Taxonomy" id="2419774"/>
    <lineage>
        <taxon>Bacteria</taxon>
        <taxon>Bacillati</taxon>
        <taxon>Actinomycetota</taxon>
        <taxon>Actinomycetes</taxon>
        <taxon>Micrococcales</taxon>
        <taxon>Microbacteriaceae</taxon>
        <taxon>Protaetiibacter</taxon>
    </lineage>
</organism>
<evidence type="ECO:0000256" key="2">
    <source>
        <dbReference type="ARBA" id="ARBA00023015"/>
    </source>
</evidence>
<keyword evidence="1" id="KW-0678">Repressor</keyword>
<dbReference type="PANTHER" id="PTHR30055:SF175">
    <property type="entry name" value="HTH-TYPE TRANSCRIPTIONAL REPRESSOR KSTR2"/>
    <property type="match status" value="1"/>
</dbReference>
<reference evidence="8" key="1">
    <citation type="submission" date="2018-09" db="EMBL/GenBank/DDBJ databases">
        <title>Genome sequencing of strain 2DFWR-13.</title>
        <authorList>
            <person name="Heo J."/>
            <person name="Kim S.-J."/>
            <person name="Kwon S.-W."/>
        </authorList>
    </citation>
    <scope>NUCLEOTIDE SEQUENCE [LARGE SCALE GENOMIC DNA]</scope>
    <source>
        <strain evidence="8">2DFWR-13</strain>
    </source>
</reference>
<keyword evidence="3 5" id="KW-0238">DNA-binding</keyword>
<dbReference type="GO" id="GO:0003700">
    <property type="term" value="F:DNA-binding transcription factor activity"/>
    <property type="evidence" value="ECO:0007669"/>
    <property type="project" value="TreeGrafter"/>
</dbReference>
<dbReference type="Gene3D" id="1.10.10.60">
    <property type="entry name" value="Homeodomain-like"/>
    <property type="match status" value="1"/>
</dbReference>
<dbReference type="KEGG" id="lyd:D7I47_08370"/>
<dbReference type="AlphaFoldDB" id="A0A387B7D6"/>
<gene>
    <name evidence="7" type="ORF">D7I47_08370</name>
</gene>
<evidence type="ECO:0000256" key="4">
    <source>
        <dbReference type="ARBA" id="ARBA00023163"/>
    </source>
</evidence>
<dbReference type="SUPFAM" id="SSF46689">
    <property type="entry name" value="Homeodomain-like"/>
    <property type="match status" value="1"/>
</dbReference>
<evidence type="ECO:0000256" key="1">
    <source>
        <dbReference type="ARBA" id="ARBA00022491"/>
    </source>
</evidence>
<evidence type="ECO:0000259" key="6">
    <source>
        <dbReference type="PROSITE" id="PS50977"/>
    </source>
</evidence>
<dbReference type="EMBL" id="CP032630">
    <property type="protein sequence ID" value="AYF98267.1"/>
    <property type="molecule type" value="Genomic_DNA"/>
</dbReference>
<dbReference type="InterPro" id="IPR009057">
    <property type="entry name" value="Homeodomain-like_sf"/>
</dbReference>
<keyword evidence="4" id="KW-0804">Transcription</keyword>
<dbReference type="GO" id="GO:0000976">
    <property type="term" value="F:transcription cis-regulatory region binding"/>
    <property type="evidence" value="ECO:0007669"/>
    <property type="project" value="TreeGrafter"/>
</dbReference>
<dbReference type="SUPFAM" id="SSF48498">
    <property type="entry name" value="Tetracyclin repressor-like, C-terminal domain"/>
    <property type="match status" value="1"/>
</dbReference>
<feature type="domain" description="HTH tetR-type" evidence="6">
    <location>
        <begin position="4"/>
        <end position="64"/>
    </location>
</feature>
<dbReference type="InterPro" id="IPR050109">
    <property type="entry name" value="HTH-type_TetR-like_transc_reg"/>
</dbReference>
<dbReference type="PRINTS" id="PR00455">
    <property type="entry name" value="HTHTETR"/>
</dbReference>
<dbReference type="RefSeq" id="WP_120762614.1">
    <property type="nucleotide sequence ID" value="NZ_CP032630.1"/>
</dbReference>
<dbReference type="Gene3D" id="1.10.357.10">
    <property type="entry name" value="Tetracycline Repressor, domain 2"/>
    <property type="match status" value="1"/>
</dbReference>
<proteinExistence type="predicted"/>
<dbReference type="PANTHER" id="PTHR30055">
    <property type="entry name" value="HTH-TYPE TRANSCRIPTIONAL REGULATOR RUTR"/>
    <property type="match status" value="1"/>
</dbReference>